<reference evidence="1" key="1">
    <citation type="submission" date="2022-10" db="EMBL/GenBank/DDBJ databases">
        <title>Culturing micro-colonial fungi from biological soil crusts in the Mojave desert and describing Neophaeococcomyces mojavensis, and introducing the new genera and species Taxawa tesnikishii.</title>
        <authorList>
            <person name="Kurbessoian T."/>
            <person name="Stajich J.E."/>
        </authorList>
    </citation>
    <scope>NUCLEOTIDE SEQUENCE</scope>
    <source>
        <strain evidence="1">JES_112</strain>
    </source>
</reference>
<evidence type="ECO:0000313" key="1">
    <source>
        <dbReference type="EMBL" id="KAJ9650088.1"/>
    </source>
</evidence>
<dbReference type="Proteomes" id="UP001172386">
    <property type="component" value="Unassembled WGS sequence"/>
</dbReference>
<dbReference type="EMBL" id="JAPDRQ010000387">
    <property type="protein sequence ID" value="KAJ9650088.1"/>
    <property type="molecule type" value="Genomic_DNA"/>
</dbReference>
<keyword evidence="2" id="KW-1185">Reference proteome</keyword>
<comment type="caution">
    <text evidence="1">The sequence shown here is derived from an EMBL/GenBank/DDBJ whole genome shotgun (WGS) entry which is preliminary data.</text>
</comment>
<protein>
    <submittedName>
        <fullName evidence="1">Uncharacterized protein</fullName>
    </submittedName>
</protein>
<name>A0ACC2ZRR1_9EURO</name>
<organism evidence="1 2">
    <name type="scientific">Neophaeococcomyces mojaviensis</name>
    <dbReference type="NCBI Taxonomy" id="3383035"/>
    <lineage>
        <taxon>Eukaryota</taxon>
        <taxon>Fungi</taxon>
        <taxon>Dikarya</taxon>
        <taxon>Ascomycota</taxon>
        <taxon>Pezizomycotina</taxon>
        <taxon>Eurotiomycetes</taxon>
        <taxon>Chaetothyriomycetidae</taxon>
        <taxon>Chaetothyriales</taxon>
        <taxon>Chaetothyriales incertae sedis</taxon>
        <taxon>Neophaeococcomyces</taxon>
    </lineage>
</organism>
<evidence type="ECO:0000313" key="2">
    <source>
        <dbReference type="Proteomes" id="UP001172386"/>
    </source>
</evidence>
<accession>A0ACC2ZRR1</accession>
<sequence>MEDPPSIQQLRQPYAESNESHEDNQGRLLRERSEVIERNPAQGLPRSPSEPVRHDVFFGHVYLLAIASMFATWFVIFLHTEAPSIKRPLGDTIYTTLHGSFHLLGIYTLVSIFVGLFWLAALRSYVRQLVFGILLLVPIVLYSFALYPFISSFQGRWKGHSTQDNAMRWGSLLPFTMASLWVVAVIRGRLAMQKAVAIVEFATKILAANPALLVVGFATLGAIIGFTWIWLSMFTRVFLGGHRMSSAVLRFAIDASTWWVGIYFILVYLWTISVMFGLQRTITSATVSQWYFHRFAVPAPTSQTIAKAAITHSLTILFGTVALFTGLSLLVRLPLLVLPRRLTMLLGVAMYSFIPSPLATLINPLTLTYAAIHSQPLAVSSRGLSQLHFLAPTDATTSLHPNTFNQQQRRDGWSADTTPLLPYRLAKLLLHATRFIMSLALGFGGWVSTARSLKLAGADGVRGSLYAYVVGLIAGAIGWGILGAMEGVLACIVDAVVVCWSSEVGSSGTGQVRYCREAGYLFGKDEDDRPVSLA</sequence>
<gene>
    <name evidence="1" type="ORF">H2198_010591</name>
</gene>
<proteinExistence type="predicted"/>